<dbReference type="EMBL" id="ATLV01024156">
    <property type="status" value="NOT_ANNOTATED_CDS"/>
    <property type="molecule type" value="Genomic_DNA"/>
</dbReference>
<dbReference type="GO" id="GO:0000981">
    <property type="term" value="F:DNA-binding transcription factor activity, RNA polymerase II-specific"/>
    <property type="evidence" value="ECO:0007669"/>
    <property type="project" value="TreeGrafter"/>
</dbReference>
<dbReference type="SMART" id="SM00258">
    <property type="entry name" value="SAND"/>
    <property type="match status" value="1"/>
</dbReference>
<dbReference type="PANTHER" id="PTHR10237:SF1">
    <property type="entry name" value="DEFORMED EPIDERMAL AUTOREGULATORY FACTOR 1 HOMOLOG"/>
    <property type="match status" value="1"/>
</dbReference>
<dbReference type="SUPFAM" id="SSF63763">
    <property type="entry name" value="SAND domain-like"/>
    <property type="match status" value="1"/>
</dbReference>
<dbReference type="OrthoDB" id="437457at2759"/>
<dbReference type="OMA" id="KDHQHSC"/>
<evidence type="ECO:0000313" key="13">
    <source>
        <dbReference type="EMBL" id="KFB50866.1"/>
    </source>
</evidence>
<evidence type="ECO:0000256" key="4">
    <source>
        <dbReference type="ARBA" id="ARBA00022833"/>
    </source>
</evidence>
<dbReference type="VEuPathDB" id="VectorBase:ASIS014192"/>
<dbReference type="InterPro" id="IPR002893">
    <property type="entry name" value="Znf_MYND"/>
</dbReference>
<dbReference type="Gene3D" id="3.10.390.10">
    <property type="entry name" value="SAND domain-like"/>
    <property type="match status" value="1"/>
</dbReference>
<keyword evidence="4" id="KW-0862">Zinc</keyword>
<keyword evidence="7" id="KW-0804">Transcription</keyword>
<reference evidence="13 15" key="1">
    <citation type="journal article" date="2014" name="BMC Genomics">
        <title>Genome sequence of Anopheles sinensis provides insight into genetics basis of mosquito competence for malaria parasites.</title>
        <authorList>
            <person name="Zhou D."/>
            <person name="Zhang D."/>
            <person name="Ding G."/>
            <person name="Shi L."/>
            <person name="Hou Q."/>
            <person name="Ye Y."/>
            <person name="Xu Y."/>
            <person name="Zhou H."/>
            <person name="Xiong C."/>
            <person name="Li S."/>
            <person name="Yu J."/>
            <person name="Hong S."/>
            <person name="Yu X."/>
            <person name="Zou P."/>
            <person name="Chen C."/>
            <person name="Chang X."/>
            <person name="Wang W."/>
            <person name="Lv Y."/>
            <person name="Sun Y."/>
            <person name="Ma L."/>
            <person name="Shen B."/>
            <person name="Zhu C."/>
        </authorList>
    </citation>
    <scope>NUCLEOTIDE SEQUENCE [LARGE SCALE GENOMIC DNA]</scope>
</reference>
<evidence type="ECO:0000259" key="11">
    <source>
        <dbReference type="PROSITE" id="PS50864"/>
    </source>
</evidence>
<evidence type="ECO:0000256" key="10">
    <source>
        <dbReference type="SAM" id="MobiDB-lite"/>
    </source>
</evidence>
<dbReference type="GO" id="GO:0008270">
    <property type="term" value="F:zinc ion binding"/>
    <property type="evidence" value="ECO:0007669"/>
    <property type="project" value="UniProtKB-KW"/>
</dbReference>
<dbReference type="Proteomes" id="UP000030765">
    <property type="component" value="Unassembled WGS sequence"/>
</dbReference>
<keyword evidence="15" id="KW-1185">Reference proteome</keyword>
<keyword evidence="5" id="KW-0805">Transcription regulation</keyword>
<reference evidence="14" key="2">
    <citation type="submission" date="2020-05" db="UniProtKB">
        <authorList>
            <consortium name="EnsemblMetazoa"/>
        </authorList>
    </citation>
    <scope>IDENTIFICATION</scope>
</reference>
<dbReference type="GO" id="GO:0003677">
    <property type="term" value="F:DNA binding"/>
    <property type="evidence" value="ECO:0007669"/>
    <property type="project" value="UniProtKB-KW"/>
</dbReference>
<dbReference type="STRING" id="74873.A0A084WKX2"/>
<dbReference type="Gene3D" id="6.10.140.2220">
    <property type="match status" value="1"/>
</dbReference>
<keyword evidence="3 9" id="KW-0863">Zinc-finger</keyword>
<dbReference type="Pfam" id="PF01342">
    <property type="entry name" value="SAND"/>
    <property type="match status" value="1"/>
</dbReference>
<name>A0A084WKX2_ANOSI</name>
<feature type="domain" description="SAND" evidence="11">
    <location>
        <begin position="144"/>
        <end position="229"/>
    </location>
</feature>
<dbReference type="EnsemblMetazoa" id="ASIC019210-RA">
    <property type="protein sequence ID" value="ASIC019210-PA"/>
    <property type="gene ID" value="ASIC019210"/>
</dbReference>
<keyword evidence="8" id="KW-0539">Nucleus</keyword>
<dbReference type="EMBL" id="KE525350">
    <property type="protein sequence ID" value="KFB50866.1"/>
    <property type="molecule type" value="Genomic_DNA"/>
</dbReference>
<evidence type="ECO:0000256" key="6">
    <source>
        <dbReference type="ARBA" id="ARBA00023125"/>
    </source>
</evidence>
<dbReference type="FunFam" id="3.10.390.10:FF:000004">
    <property type="entry name" value="Deformed epidermal autoregulatory factor 1"/>
    <property type="match status" value="1"/>
</dbReference>
<evidence type="ECO:0000256" key="1">
    <source>
        <dbReference type="ARBA" id="ARBA00022553"/>
    </source>
</evidence>
<keyword evidence="6" id="KW-0238">DNA-binding</keyword>
<evidence type="ECO:0000313" key="14">
    <source>
        <dbReference type="EnsemblMetazoa" id="ASIC019210-PA"/>
    </source>
</evidence>
<dbReference type="PROSITE" id="PS50864">
    <property type="entry name" value="SAND"/>
    <property type="match status" value="1"/>
</dbReference>
<feature type="domain" description="MYND-type" evidence="12">
    <location>
        <begin position="416"/>
        <end position="452"/>
    </location>
</feature>
<evidence type="ECO:0000259" key="12">
    <source>
        <dbReference type="PROSITE" id="PS50865"/>
    </source>
</evidence>
<dbReference type="Pfam" id="PF01753">
    <property type="entry name" value="zf-MYND"/>
    <property type="match status" value="1"/>
</dbReference>
<feature type="region of interest" description="Disordered" evidence="10">
    <location>
        <begin position="108"/>
        <end position="144"/>
    </location>
</feature>
<dbReference type="GO" id="GO:0005634">
    <property type="term" value="C:nucleus"/>
    <property type="evidence" value="ECO:0007669"/>
    <property type="project" value="TreeGrafter"/>
</dbReference>
<dbReference type="VEuPathDB" id="VectorBase:ASIC019210"/>
<dbReference type="InterPro" id="IPR024119">
    <property type="entry name" value="TF_DEAF-1"/>
</dbReference>
<sequence>MDTDIPELSDEAEEHVKLENGDEVALPPRTRLVTTADVQQGNTQVVQVPVSLPVGTLIGGATFNVLTSDQIQHFKPMICVDNNGFVSSSTVVGDLSGELKQTHIVIQQQSTGDSQQDDGLEGNQSQNNSQQGSQQGSTQEYRVESNSALASHLANVEVLQVRCKTTTGELYKSRLGSGGRGKCIKHKDVWYTPSEFENICGRGSSKDWKRSIRYGGRSLQTLIDEGILTPHATSCTCSACCDDESGETATGPVRLFTPYKRRRRNQAEPELVVLEQKKKRIIVTSGNSTTTTGGSSNATNTSASNNELAITTKEEPWQTLTEGIESATEYVEQTAQILTENNLPFEKLKTFCTQLTKLAQEMRKSVIETQEFYNRQIDCMQRERDAAILTVTQLEQEQNINSNCIPPGSIHANKKCANCNREALAECSLCRRTPYCSTFCQRKDWITHQNECARSNQEPTHQIMLIVDETQ</sequence>
<gene>
    <name evidence="13" type="ORF">ZHAS_00019210</name>
</gene>
<keyword evidence="1" id="KW-0597">Phosphoprotein</keyword>
<dbReference type="InterPro" id="IPR010919">
    <property type="entry name" value="SAND-like_dom_sf"/>
</dbReference>
<dbReference type="PROSITE" id="PS50865">
    <property type="entry name" value="ZF_MYND_2"/>
    <property type="match status" value="1"/>
</dbReference>
<dbReference type="AlphaFoldDB" id="A0A084WKX2"/>
<dbReference type="SUPFAM" id="SSF144232">
    <property type="entry name" value="HIT/MYND zinc finger-like"/>
    <property type="match status" value="1"/>
</dbReference>
<evidence type="ECO:0000256" key="5">
    <source>
        <dbReference type="ARBA" id="ARBA00023015"/>
    </source>
</evidence>
<feature type="compositionally biased region" description="Low complexity" evidence="10">
    <location>
        <begin position="122"/>
        <end position="137"/>
    </location>
</feature>
<proteinExistence type="predicted"/>
<keyword evidence="2" id="KW-0479">Metal-binding</keyword>
<organism evidence="13">
    <name type="scientific">Anopheles sinensis</name>
    <name type="common">Mosquito</name>
    <dbReference type="NCBI Taxonomy" id="74873"/>
    <lineage>
        <taxon>Eukaryota</taxon>
        <taxon>Metazoa</taxon>
        <taxon>Ecdysozoa</taxon>
        <taxon>Arthropoda</taxon>
        <taxon>Hexapoda</taxon>
        <taxon>Insecta</taxon>
        <taxon>Pterygota</taxon>
        <taxon>Neoptera</taxon>
        <taxon>Endopterygota</taxon>
        <taxon>Diptera</taxon>
        <taxon>Nematocera</taxon>
        <taxon>Culicoidea</taxon>
        <taxon>Culicidae</taxon>
        <taxon>Anophelinae</taxon>
        <taxon>Anopheles</taxon>
    </lineage>
</organism>
<evidence type="ECO:0000256" key="9">
    <source>
        <dbReference type="PROSITE-ProRule" id="PRU00134"/>
    </source>
</evidence>
<evidence type="ECO:0000313" key="15">
    <source>
        <dbReference type="Proteomes" id="UP000030765"/>
    </source>
</evidence>
<protein>
    <submittedName>
        <fullName evidence="13">AGAP004905-PA-like protein</fullName>
    </submittedName>
</protein>
<accession>A0A084WKX2</accession>
<evidence type="ECO:0000256" key="8">
    <source>
        <dbReference type="ARBA" id="ARBA00023242"/>
    </source>
</evidence>
<evidence type="ECO:0000256" key="2">
    <source>
        <dbReference type="ARBA" id="ARBA00022723"/>
    </source>
</evidence>
<evidence type="ECO:0000256" key="3">
    <source>
        <dbReference type="ARBA" id="ARBA00022771"/>
    </source>
</evidence>
<evidence type="ECO:0000256" key="7">
    <source>
        <dbReference type="ARBA" id="ARBA00023163"/>
    </source>
</evidence>
<dbReference type="PANTHER" id="PTHR10237">
    <property type="entry name" value="DEFORMED EPIDERMAL AUTOREGULATORY FACTOR 1 HOMOLOG SUPPRESSIN"/>
    <property type="match status" value="1"/>
</dbReference>
<dbReference type="InterPro" id="IPR000770">
    <property type="entry name" value="SAND_dom"/>
</dbReference>